<feature type="compositionally biased region" description="Low complexity" evidence="1">
    <location>
        <begin position="636"/>
        <end position="649"/>
    </location>
</feature>
<protein>
    <recommendedName>
        <fullName evidence="4">J domain-containing protein</fullName>
    </recommendedName>
</protein>
<dbReference type="Gene3D" id="1.10.287.110">
    <property type="entry name" value="DnaJ domain"/>
    <property type="match status" value="1"/>
</dbReference>
<dbReference type="InterPro" id="IPR036869">
    <property type="entry name" value="J_dom_sf"/>
</dbReference>
<evidence type="ECO:0008006" key="4">
    <source>
        <dbReference type="Google" id="ProtNLM"/>
    </source>
</evidence>
<feature type="compositionally biased region" description="Polar residues" evidence="1">
    <location>
        <begin position="663"/>
        <end position="678"/>
    </location>
</feature>
<dbReference type="Proteomes" id="UP001178507">
    <property type="component" value="Unassembled WGS sequence"/>
</dbReference>
<reference evidence="2" key="1">
    <citation type="submission" date="2023-08" db="EMBL/GenBank/DDBJ databases">
        <authorList>
            <person name="Chen Y."/>
            <person name="Shah S."/>
            <person name="Dougan E. K."/>
            <person name="Thang M."/>
            <person name="Chan C."/>
        </authorList>
    </citation>
    <scope>NUCLEOTIDE SEQUENCE</scope>
</reference>
<dbReference type="SUPFAM" id="SSF46565">
    <property type="entry name" value="Chaperone J-domain"/>
    <property type="match status" value="1"/>
</dbReference>
<feature type="region of interest" description="Disordered" evidence="1">
    <location>
        <begin position="636"/>
        <end position="749"/>
    </location>
</feature>
<gene>
    <name evidence="2" type="ORF">EVOR1521_LOCUS5060</name>
</gene>
<evidence type="ECO:0000313" key="3">
    <source>
        <dbReference type="Proteomes" id="UP001178507"/>
    </source>
</evidence>
<evidence type="ECO:0000256" key="1">
    <source>
        <dbReference type="SAM" id="MobiDB-lite"/>
    </source>
</evidence>
<comment type="caution">
    <text evidence="2">The sequence shown here is derived from an EMBL/GenBank/DDBJ whole genome shotgun (WGS) entry which is preliminary data.</text>
</comment>
<evidence type="ECO:0000313" key="2">
    <source>
        <dbReference type="EMBL" id="CAJ1375878.1"/>
    </source>
</evidence>
<name>A0AA36HV30_9DINO</name>
<dbReference type="AlphaFoldDB" id="A0AA36HV30"/>
<accession>A0AA36HV30</accession>
<proteinExistence type="predicted"/>
<keyword evidence="3" id="KW-1185">Reference proteome</keyword>
<feature type="region of interest" description="Disordered" evidence="1">
    <location>
        <begin position="270"/>
        <end position="301"/>
    </location>
</feature>
<feature type="compositionally biased region" description="Low complexity" evidence="1">
    <location>
        <begin position="693"/>
        <end position="705"/>
    </location>
</feature>
<organism evidence="2 3">
    <name type="scientific">Effrenium voratum</name>
    <dbReference type="NCBI Taxonomy" id="2562239"/>
    <lineage>
        <taxon>Eukaryota</taxon>
        <taxon>Sar</taxon>
        <taxon>Alveolata</taxon>
        <taxon>Dinophyceae</taxon>
        <taxon>Suessiales</taxon>
        <taxon>Symbiodiniaceae</taxon>
        <taxon>Effrenium</taxon>
    </lineage>
</organism>
<dbReference type="EMBL" id="CAUJNA010000347">
    <property type="protein sequence ID" value="CAJ1375878.1"/>
    <property type="molecule type" value="Genomic_DNA"/>
</dbReference>
<feature type="region of interest" description="Disordered" evidence="1">
    <location>
        <begin position="80"/>
        <end position="128"/>
    </location>
</feature>
<sequence length="785" mass="84033">MEEFKHPVPTLQDVSRRRAWKLFLLVPRMLLARPAQAGPMGKEALLRRVRDFQHGKSSRPRATAFRRSAAAWRRVRGEVSRGGLGAKHGSEQALSKDPAIGRRGTGCDSSWPAVRAAAAPPQGRTDSHDAVLSECSRQSMPIFCLPGLLPAVAASTKPFSATAAVRLVTDPARGYYGPGRRAYKTQGHGGGRGVHHLADACGACAAAVGRRTASAPRLLALRPPQRRAVCRTCHEFLGSGSKSVSSPRSSPLSPPTVSAVPAFMVAGAERSQAWPTRQAGAQRRRRALGAEPGEPPHELGRLAAPSATNASVLQGNAAGARPSGAASQSLSPASLQRLGVRHPEDAPARAEMHGDAGRGCGLPAMRLATMSLLPRAGWLACREGLGESRKAQRKDGPRAAELRVGSELALLCHAQRRAVASVVPLLRPRPFKECGVGGPRCHEAGARVSSNARLSSLMPACTTVWCKSGIRMLDIDKEEPNPSEGKTCGNLEGDRPPLDRRAVLRRFWLINEAYLVLTDPERRRIYDECGFKGFKQSESCYADPVFEKDAFQVYEDFFNGTDPEARDFLLMNGSGGSSESEDDAAEAIEADLPAKPTGDRSAAPEPDLPPSIAQALGIEKEKVPALDEQLRRMLNSALSSAPSAATSSAPQDEQDAQEIMPDSATQTDRVETESTTLTGGVGKDDQPAPERQALSSAPSAATSSAPQDEQDAQEIMPDSAAQTDRVETESTTLTGGVGKDDQPAPEQQVRWKYWKGVDALRRRTCRSRNSEAIPVHHTSADRSTD</sequence>